<evidence type="ECO:0000313" key="2">
    <source>
        <dbReference type="EMBL" id="GAA5494499.1"/>
    </source>
</evidence>
<name>A0ABP9UXU5_9BACT</name>
<dbReference type="PROSITE" id="PS51257">
    <property type="entry name" value="PROKAR_LIPOPROTEIN"/>
    <property type="match status" value="1"/>
</dbReference>
<accession>A0ABP9UXU5</accession>
<gene>
    <name evidence="2" type="ORF">Rhal01_00660</name>
</gene>
<feature type="chain" id="PRO_5045401597" description="Lipoprotein" evidence="1">
    <location>
        <begin position="21"/>
        <end position="128"/>
    </location>
</feature>
<evidence type="ECO:0000313" key="3">
    <source>
        <dbReference type="Proteomes" id="UP001424741"/>
    </source>
</evidence>
<dbReference type="Proteomes" id="UP001424741">
    <property type="component" value="Unassembled WGS sequence"/>
</dbReference>
<feature type="signal peptide" evidence="1">
    <location>
        <begin position="1"/>
        <end position="20"/>
    </location>
</feature>
<reference evidence="2 3" key="1">
    <citation type="submission" date="2024-02" db="EMBL/GenBank/DDBJ databases">
        <title>Rubritalea halochordaticola NBRC 107102.</title>
        <authorList>
            <person name="Ichikawa N."/>
            <person name="Katano-Makiyama Y."/>
            <person name="Hidaka K."/>
        </authorList>
    </citation>
    <scope>NUCLEOTIDE SEQUENCE [LARGE SCALE GENOMIC DNA]</scope>
    <source>
        <strain evidence="2 3">NBRC 107102</strain>
    </source>
</reference>
<evidence type="ECO:0000256" key="1">
    <source>
        <dbReference type="SAM" id="SignalP"/>
    </source>
</evidence>
<keyword evidence="1" id="KW-0732">Signal</keyword>
<evidence type="ECO:0008006" key="4">
    <source>
        <dbReference type="Google" id="ProtNLM"/>
    </source>
</evidence>
<organism evidence="2 3">
    <name type="scientific">Rubritalea halochordaticola</name>
    <dbReference type="NCBI Taxonomy" id="714537"/>
    <lineage>
        <taxon>Bacteria</taxon>
        <taxon>Pseudomonadati</taxon>
        <taxon>Verrucomicrobiota</taxon>
        <taxon>Verrucomicrobiia</taxon>
        <taxon>Verrucomicrobiales</taxon>
        <taxon>Rubritaleaceae</taxon>
        <taxon>Rubritalea</taxon>
    </lineage>
</organism>
<protein>
    <recommendedName>
        <fullName evidence="4">Lipoprotein</fullName>
    </recommendedName>
</protein>
<proteinExistence type="predicted"/>
<dbReference type="EMBL" id="BAABRL010000002">
    <property type="protein sequence ID" value="GAA5494499.1"/>
    <property type="molecule type" value="Genomic_DNA"/>
</dbReference>
<comment type="caution">
    <text evidence="2">The sequence shown here is derived from an EMBL/GenBank/DDBJ whole genome shotgun (WGS) entry which is preliminary data.</text>
</comment>
<keyword evidence="3" id="KW-1185">Reference proteome</keyword>
<dbReference type="RefSeq" id="WP_346187459.1">
    <property type="nucleotide sequence ID" value="NZ_BAABRL010000002.1"/>
</dbReference>
<sequence length="128" mass="13930">MKLYALILLPLGFLVSCGMTQSEFSSKASNARIQSSQITIEKEGYIERKSFLALTGLNGEAGKLKVGEVFGGKLSLKEEWLQRDGSVIEAHGFSPVDLEDSGCSIELIDQILSGAMVDSVKFTDVRVR</sequence>